<dbReference type="PATRIC" id="fig|1136941.3.peg.3905"/>
<evidence type="ECO:0000313" key="3">
    <source>
        <dbReference type="EMBL" id="ALG86215.1"/>
    </source>
</evidence>
<evidence type="ECO:0000313" key="4">
    <source>
        <dbReference type="Proteomes" id="UP000063789"/>
    </source>
</evidence>
<feature type="region of interest" description="Disordered" evidence="1">
    <location>
        <begin position="63"/>
        <end position="82"/>
    </location>
</feature>
<feature type="compositionally biased region" description="Polar residues" evidence="1">
    <location>
        <begin position="63"/>
        <end position="79"/>
    </location>
</feature>
<dbReference type="RefSeq" id="WP_062394353.1">
    <property type="nucleotide sequence ID" value="NZ_CP011853.1"/>
</dbReference>
<dbReference type="OrthoDB" id="9853417at2"/>
<evidence type="ECO:0000256" key="2">
    <source>
        <dbReference type="SAM" id="SignalP"/>
    </source>
</evidence>
<feature type="chain" id="PRO_5006012047" evidence="2">
    <location>
        <begin position="27"/>
        <end position="227"/>
    </location>
</feature>
<evidence type="ECO:0000256" key="1">
    <source>
        <dbReference type="SAM" id="MobiDB-lite"/>
    </source>
</evidence>
<protein>
    <submittedName>
        <fullName evidence="3">Uncharacterized protein</fullName>
    </submittedName>
</protein>
<feature type="signal peptide" evidence="2">
    <location>
        <begin position="1"/>
        <end position="26"/>
    </location>
</feature>
<dbReference type="KEGG" id="goq:ACH46_19085"/>
<dbReference type="Proteomes" id="UP000063789">
    <property type="component" value="Chromosome"/>
</dbReference>
<name>A0A0N7FV55_9ACTN</name>
<keyword evidence="2" id="KW-0732">Signal</keyword>
<dbReference type="EMBL" id="CP011853">
    <property type="protein sequence ID" value="ALG86215.1"/>
    <property type="molecule type" value="Genomic_DNA"/>
</dbReference>
<dbReference type="AlphaFoldDB" id="A0A0N7FV55"/>
<reference evidence="3 4" key="2">
    <citation type="journal article" date="2017" name="Int. J. Syst. Evol. Microbiol.">
        <title>Gordonia phthalatica sp. nov., a di-n-butyl phthalate-degrading bacterium isolated from activated sludge.</title>
        <authorList>
            <person name="Jin D."/>
            <person name="Kong X."/>
            <person name="Jia M."/>
            <person name="Yu X."/>
            <person name="Wang X."/>
            <person name="Zhuang X."/>
            <person name="Deng Y."/>
            <person name="Bai Z."/>
        </authorList>
    </citation>
    <scope>NUCLEOTIDE SEQUENCE [LARGE SCALE GENOMIC DNA]</scope>
    <source>
        <strain evidence="3 4">QH-11</strain>
    </source>
</reference>
<organism evidence="3 4">
    <name type="scientific">Gordonia phthalatica</name>
    <dbReference type="NCBI Taxonomy" id="1136941"/>
    <lineage>
        <taxon>Bacteria</taxon>
        <taxon>Bacillati</taxon>
        <taxon>Actinomycetota</taxon>
        <taxon>Actinomycetes</taxon>
        <taxon>Mycobacteriales</taxon>
        <taxon>Gordoniaceae</taxon>
        <taxon>Gordonia</taxon>
    </lineage>
</organism>
<keyword evidence="4" id="KW-1185">Reference proteome</keyword>
<accession>A0A0N7FV55</accession>
<proteinExistence type="predicted"/>
<gene>
    <name evidence="3" type="ORF">ACH46_19085</name>
</gene>
<reference evidence="4" key="1">
    <citation type="submission" date="2015-06" db="EMBL/GenBank/DDBJ databases">
        <title>Complete genome sequence and metabolic analysis of phthalate degradation pathway in Gordonia sp. QH-11.</title>
        <authorList>
            <person name="Jin D."/>
            <person name="Kong X."/>
            <person name="Bai Z."/>
        </authorList>
    </citation>
    <scope>NUCLEOTIDE SEQUENCE [LARGE SCALE GENOMIC DNA]</scope>
    <source>
        <strain evidence="4">QH-11</strain>
    </source>
</reference>
<sequence>MSKRRCAAIAAAVAIAASVAPATATAAPALPGPLAGFADVIGIHSNPANKTAGCQVDWNSSATKTQSGTEVKNEITSGVSPARGDNGVTEVQLWGNSMTSMTWRTVVATDNEIANYKLVVKLPAGYAYNATIKASTDNWFGVDQLDNRKAPVKWTKAVGPEGLHQAWSDNGTTLTVTTVKGDLGALNRFVIEFTATSTATPPTSLTTTARSTGVLTKCGGNGSLGGL</sequence>